<dbReference type="EMBL" id="CP019640">
    <property type="protein sequence ID" value="AQQ52547.1"/>
    <property type="molecule type" value="Genomic_DNA"/>
</dbReference>
<feature type="domain" description="YhaN AAA" evidence="3">
    <location>
        <begin position="1"/>
        <end position="202"/>
    </location>
</feature>
<dbReference type="PANTHER" id="PTHR41259">
    <property type="entry name" value="DOUBLE-STRAND BREAK REPAIR RAD50 ATPASE, PUTATIVE-RELATED"/>
    <property type="match status" value="1"/>
</dbReference>
<proteinExistence type="predicted"/>
<sequence>MQIRKLVIYGFGRHEDRIIEIDSELAIFHGPNEAGKTTIQQFIIQTLFGYPVRGGASRRYEPKAGGRFGGQLHIEDADFGTVIIERVNGKSAGEVTVYFEDGSRGGEPALQKVLRGADRASFEAVFAFSVHELQGLERMTEEELSRTLLASGTTGMDTALQLADRLEKDMGQLFKPNGRNPEMNRLMDELRTTETELHKIKNKSQVFMPAADRMPAIDGLLVQLAAEEQRIKKQMKETEKWLQAAPLVARKNQLRQMLAELPATPFPADGRNRLERLAERLEEASAAANVLGEELKTQQKPEPPDSSALERLLTQEAEWHRERAAIEQKRDDQTKLEDERNRLIGLLGMDEAEVLAADVSIRQEEELKRLVAAAAAEEENRRFWQRQLDSEKIKLAEQEADLDRLMRNAPDDEELEQAEEWQRISAEFAEARAARTLGKTSQPLASYGVAAFGAVCILIGLINGHLLWFAGAAAFLAIAGWLYKTGSKGLPEHYEKLLQQYEGREAELNALVTRTAGYHSDIQQLEGACDRTADKVERLIKEEPETGAAGQFRKWLIGTGLPVNTGRQTAVSLLEKLRDLQAVSLKLERVSRELDLLTEKVQQRLLEAEAAGIVASADELYTLIRTECRRRQDQQLAFDQQEEKREKTLAEHKKLETLCAKIKQEIQSLLQEAGVEDESAFYRLSQQAAEWNRLLQELRPIEDQLNAFGEIQEPEDTEERTAGDMLIQCEERLKQLEMERKELLQERAEKVQMLEHLMTDGSLADKQQQLEAQKAELAALAQKWAVDRAIAEAIRRTLDELKEKRLPAVLAGAQAIFSRLTGSAYNELAMAQDGYFEAVRTDGFRFRITELSQATKEQAYLALRLALAASLKTEQPFPVLLDDPFVHFDRSRLLQMISLMREMKANHQFIYFTCHDTITSLLPEAQVIEVAAHERSVKV</sequence>
<evidence type="ECO:0000313" key="5">
    <source>
        <dbReference type="Proteomes" id="UP000188184"/>
    </source>
</evidence>
<reference evidence="4 5" key="1">
    <citation type="submission" date="2017-02" db="EMBL/GenBank/DDBJ databases">
        <title>The complete genomic sequence of a novel cold adapted crude oil-degrading bacterium Planococcus qaidamina Y42.</title>
        <authorList>
            <person name="Yang R."/>
        </authorList>
    </citation>
    <scope>NUCLEOTIDE SEQUENCE [LARGE SCALE GENOMIC DNA]</scope>
    <source>
        <strain evidence="4 5">Y42</strain>
    </source>
</reference>
<feature type="coiled-coil region" evidence="1">
    <location>
        <begin position="183"/>
        <end position="237"/>
    </location>
</feature>
<organism evidence="4 5">
    <name type="scientific">Planococcus lenghuensis</name>
    <dbReference type="NCBI Taxonomy" id="2213202"/>
    <lineage>
        <taxon>Bacteria</taxon>
        <taxon>Bacillati</taxon>
        <taxon>Bacillota</taxon>
        <taxon>Bacilli</taxon>
        <taxon>Bacillales</taxon>
        <taxon>Caryophanaceae</taxon>
        <taxon>Planococcus</taxon>
    </lineage>
</organism>
<feature type="coiled-coil region" evidence="1">
    <location>
        <begin position="271"/>
        <end position="329"/>
    </location>
</feature>
<keyword evidence="5" id="KW-1185">Reference proteome</keyword>
<feature type="coiled-coil region" evidence="1">
    <location>
        <begin position="580"/>
        <end position="607"/>
    </location>
</feature>
<evidence type="ECO:0000259" key="3">
    <source>
        <dbReference type="Pfam" id="PF13514"/>
    </source>
</evidence>
<dbReference type="Proteomes" id="UP000188184">
    <property type="component" value="Chromosome"/>
</dbReference>
<dbReference type="Pfam" id="PF13514">
    <property type="entry name" value="AAA_27"/>
    <property type="match status" value="1"/>
</dbReference>
<dbReference type="OrthoDB" id="9764467at2"/>
<dbReference type="SUPFAM" id="SSF52540">
    <property type="entry name" value="P-loop containing nucleoside triphosphate hydrolases"/>
    <property type="match status" value="1"/>
</dbReference>
<dbReference type="Gene3D" id="3.40.50.300">
    <property type="entry name" value="P-loop containing nucleotide triphosphate hydrolases"/>
    <property type="match status" value="2"/>
</dbReference>
<dbReference type="InterPro" id="IPR027417">
    <property type="entry name" value="P-loop_NTPase"/>
</dbReference>
<feature type="coiled-coil region" evidence="1">
    <location>
        <begin position="638"/>
        <end position="672"/>
    </location>
</feature>
<feature type="transmembrane region" description="Helical" evidence="2">
    <location>
        <begin position="466"/>
        <end position="483"/>
    </location>
</feature>
<dbReference type="PANTHER" id="PTHR41259:SF1">
    <property type="entry name" value="DOUBLE-STRAND BREAK REPAIR RAD50 ATPASE, PUTATIVE-RELATED"/>
    <property type="match status" value="1"/>
</dbReference>
<name>A0A1Q2KXK7_9BACL</name>
<feature type="coiled-coil region" evidence="1">
    <location>
        <begin position="494"/>
        <end position="542"/>
    </location>
</feature>
<evidence type="ECO:0000313" key="4">
    <source>
        <dbReference type="EMBL" id="AQQ52547.1"/>
    </source>
</evidence>
<feature type="coiled-coil region" evidence="1">
    <location>
        <begin position="360"/>
        <end position="415"/>
    </location>
</feature>
<evidence type="ECO:0000256" key="2">
    <source>
        <dbReference type="SAM" id="Phobius"/>
    </source>
</evidence>
<gene>
    <name evidence="4" type="ORF">B0X71_05180</name>
</gene>
<protein>
    <recommendedName>
        <fullName evidence="3">YhaN AAA domain-containing protein</fullName>
    </recommendedName>
</protein>
<dbReference type="AlphaFoldDB" id="A0A1Q2KXK7"/>
<feature type="coiled-coil region" evidence="1">
    <location>
        <begin position="726"/>
        <end position="783"/>
    </location>
</feature>
<dbReference type="RefSeq" id="WP_077588431.1">
    <property type="nucleotide sequence ID" value="NZ_CP019640.1"/>
</dbReference>
<keyword evidence="2" id="KW-0472">Membrane</keyword>
<evidence type="ECO:0000256" key="1">
    <source>
        <dbReference type="SAM" id="Coils"/>
    </source>
</evidence>
<dbReference type="KEGG" id="pmar:B0X71_05180"/>
<keyword evidence="1" id="KW-0175">Coiled coil</keyword>
<dbReference type="InterPro" id="IPR038734">
    <property type="entry name" value="YhaN_AAA"/>
</dbReference>
<accession>A0A1Q2KXK7</accession>
<keyword evidence="2" id="KW-1133">Transmembrane helix</keyword>
<keyword evidence="2" id="KW-0812">Transmembrane</keyword>
<feature type="transmembrane region" description="Helical" evidence="2">
    <location>
        <begin position="444"/>
        <end position="461"/>
    </location>
</feature>